<evidence type="ECO:0000256" key="4">
    <source>
        <dbReference type="ARBA" id="ARBA00004418"/>
    </source>
</evidence>
<evidence type="ECO:0000256" key="9">
    <source>
        <dbReference type="ARBA" id="ARBA00022723"/>
    </source>
</evidence>
<evidence type="ECO:0000256" key="8">
    <source>
        <dbReference type="ARBA" id="ARBA00016420"/>
    </source>
</evidence>
<dbReference type="Gene3D" id="3.90.780.10">
    <property type="entry name" value="5'-Nucleotidase, C-terminal domain"/>
    <property type="match status" value="1"/>
</dbReference>
<dbReference type="GO" id="GO:0046872">
    <property type="term" value="F:metal ion binding"/>
    <property type="evidence" value="ECO:0007669"/>
    <property type="project" value="UniProtKB-KW"/>
</dbReference>
<evidence type="ECO:0000256" key="6">
    <source>
        <dbReference type="ARBA" id="ARBA00012364"/>
    </source>
</evidence>
<keyword evidence="14" id="KW-0511">Multifunctional enzyme</keyword>
<feature type="chain" id="PRO_5011821080" description="2',3'-cyclic-nucleotide 2'-phosphodiesterase/3'-nucleotidase" evidence="16">
    <location>
        <begin position="28"/>
        <end position="655"/>
    </location>
</feature>
<dbReference type="InterPro" id="IPR006179">
    <property type="entry name" value="5_nucleotidase/apyrase"/>
</dbReference>
<name>A0A1X7ALF3_9GAMM</name>
<dbReference type="Proteomes" id="UP000196573">
    <property type="component" value="Unassembled WGS sequence"/>
</dbReference>
<dbReference type="GO" id="GO:0000166">
    <property type="term" value="F:nucleotide binding"/>
    <property type="evidence" value="ECO:0007669"/>
    <property type="project" value="UniProtKB-KW"/>
</dbReference>
<evidence type="ECO:0000256" key="13">
    <source>
        <dbReference type="ARBA" id="ARBA00022801"/>
    </source>
</evidence>
<dbReference type="PANTHER" id="PTHR11575">
    <property type="entry name" value="5'-NUCLEOTIDASE-RELATED"/>
    <property type="match status" value="1"/>
</dbReference>
<feature type="domain" description="5'-Nucleotidase C-terminal" evidence="18">
    <location>
        <begin position="374"/>
        <end position="560"/>
    </location>
</feature>
<feature type="domain" description="Calcineurin-like phosphoesterase" evidence="17">
    <location>
        <begin position="32"/>
        <end position="268"/>
    </location>
</feature>
<dbReference type="SUPFAM" id="SSF55816">
    <property type="entry name" value="5'-nucleotidase (syn. UDP-sugar hydrolase), C-terminal domain"/>
    <property type="match status" value="1"/>
</dbReference>
<evidence type="ECO:0000313" key="20">
    <source>
        <dbReference type="Proteomes" id="UP000196573"/>
    </source>
</evidence>
<dbReference type="InterPro" id="IPR029052">
    <property type="entry name" value="Metallo-depent_PP-like"/>
</dbReference>
<sequence length="655" mass="72037">MNTKLTPLFKAVSLVTAGIVFSGLASAATVDLRVIETTDIHSNVLDFDFYKNTQSNRIGLVRTATLVKQAREEAKNSVLVDNGDLIQGSPMGDWRAAEGLKKGDVHPTHKVMNAMNYDVGNVGNHEFNYGLEYFHNAINGANFPYISANVRDLATNDYLIDPYLIKEMNVTDAEGNAHSIKVGYIGFVPPQIMMWDRKNLEGKVSAMDMTATARLLVPEMKKKGADVVIAIPHSGLSSEPYKALAENSVYYLSEVADIDAIMFGHSHALFPSMDFNNIRGVDVEKGTINGVPSVMPGFWGSHIGIVDLKLDNSSGKWEVIDSKVETRAIAEKDGTALVDADKQLSMLVEDDRVATNAFVNRPIGKASDVMYSFLALVQDDPTIQIVNQAQVDYVKHFVQGDPDLADLPILSAGAPFKAGGRKNDPTNYTEVESGVMTFSNAADLYLYPNTLSVVKVTGAELREWLERSAGMFNQIDPNSTAQQALLNWDTFRTYNYDVIDGVNYEIDITQPSRYNEKGEVVSKEARRIKNLSWNGKPVDDKQVFLVATNNYRASGGGSFPGNGTENLAFHSPDESRSVLAAYIAKVSKEQGEVKPTADNNWRFAPINTETELNVVFETANTEKAEKFIKERSVYPVTKAGTDENGFALYSIDLTP</sequence>
<evidence type="ECO:0000256" key="3">
    <source>
        <dbReference type="ARBA" id="ARBA00001968"/>
    </source>
</evidence>
<dbReference type="InterPro" id="IPR006146">
    <property type="entry name" value="5'-Nucleotdase_CS"/>
</dbReference>
<evidence type="ECO:0000256" key="2">
    <source>
        <dbReference type="ARBA" id="ARBA00001730"/>
    </source>
</evidence>
<comment type="cofactor">
    <cofactor evidence="3">
        <name>a divalent metal cation</name>
        <dbReference type="ChEBI" id="CHEBI:60240"/>
    </cofactor>
</comment>
<evidence type="ECO:0000313" key="19">
    <source>
        <dbReference type="EMBL" id="SMA48257.1"/>
    </source>
</evidence>
<dbReference type="InterPro" id="IPR008334">
    <property type="entry name" value="5'-Nucleotdase_C"/>
</dbReference>
<evidence type="ECO:0000256" key="12">
    <source>
        <dbReference type="ARBA" id="ARBA00022764"/>
    </source>
</evidence>
<dbReference type="OrthoDB" id="9803927at2"/>
<comment type="catalytic activity">
    <reaction evidence="1">
        <text>a ribonucleoside 3'-phosphate + H2O = a ribonucleoside + phosphate</text>
        <dbReference type="Rhea" id="RHEA:10144"/>
        <dbReference type="ChEBI" id="CHEBI:13197"/>
        <dbReference type="ChEBI" id="CHEBI:15377"/>
        <dbReference type="ChEBI" id="CHEBI:18254"/>
        <dbReference type="ChEBI" id="CHEBI:43474"/>
        <dbReference type="EC" id="3.1.3.6"/>
    </reaction>
</comment>
<comment type="similarity">
    <text evidence="5 16">Belongs to the 5'-nucleotidase family.</text>
</comment>
<dbReference type="GO" id="GO:0008254">
    <property type="term" value="F:3'-nucleotidase activity"/>
    <property type="evidence" value="ECO:0007669"/>
    <property type="project" value="UniProtKB-EC"/>
</dbReference>
<evidence type="ECO:0000256" key="16">
    <source>
        <dbReference type="RuleBase" id="RU362119"/>
    </source>
</evidence>
<dbReference type="FunFam" id="3.90.780.10:FF:000002">
    <property type="entry name" value="Bifunctional 2',3'-cyclic-nucleotide 2'-phosphodiesterase/3'-nucleotidase"/>
    <property type="match status" value="1"/>
</dbReference>
<dbReference type="PRINTS" id="PR01607">
    <property type="entry name" value="APYRASEFAMLY"/>
</dbReference>
<comment type="catalytic activity">
    <reaction evidence="2">
        <text>a nucleoside 2',3'-cyclic phosphate + H2O = a nucleoside 3'-phosphate + H(+)</text>
        <dbReference type="Rhea" id="RHEA:19621"/>
        <dbReference type="ChEBI" id="CHEBI:15377"/>
        <dbReference type="ChEBI" id="CHEBI:15378"/>
        <dbReference type="ChEBI" id="CHEBI:66949"/>
        <dbReference type="ChEBI" id="CHEBI:66954"/>
        <dbReference type="EC" id="3.1.4.16"/>
    </reaction>
</comment>
<dbReference type="FunFam" id="3.60.21.10:FF:000037">
    <property type="entry name" value="Bifunctional 2',3'-cyclic-nucleotide 2'-phosphodiesterase/3'-nucleotidase"/>
    <property type="match status" value="1"/>
</dbReference>
<dbReference type="GO" id="GO:0009166">
    <property type="term" value="P:nucleotide catabolic process"/>
    <property type="evidence" value="ECO:0007669"/>
    <property type="project" value="InterPro"/>
</dbReference>
<keyword evidence="13 16" id="KW-0378">Hydrolase</keyword>
<keyword evidence="9" id="KW-0479">Metal-binding</keyword>
<keyword evidence="10 16" id="KW-0732">Signal</keyword>
<proteinExistence type="inferred from homology"/>
<dbReference type="InterPro" id="IPR006294">
    <property type="entry name" value="Cyc_nuc_PDE_nucleotidase"/>
</dbReference>
<dbReference type="SUPFAM" id="SSF56300">
    <property type="entry name" value="Metallo-dependent phosphatases"/>
    <property type="match status" value="1"/>
</dbReference>
<dbReference type="EMBL" id="FWPT01000006">
    <property type="protein sequence ID" value="SMA48257.1"/>
    <property type="molecule type" value="Genomic_DNA"/>
</dbReference>
<dbReference type="NCBIfam" id="TIGR01390">
    <property type="entry name" value="CycNucDiestase"/>
    <property type="match status" value="1"/>
</dbReference>
<dbReference type="AlphaFoldDB" id="A0A1X7ALF3"/>
<dbReference type="CDD" id="cd07410">
    <property type="entry name" value="MPP_CpdB_N"/>
    <property type="match status" value="1"/>
</dbReference>
<evidence type="ECO:0000256" key="10">
    <source>
        <dbReference type="ARBA" id="ARBA00022729"/>
    </source>
</evidence>
<comment type="function">
    <text evidence="15">This bifunctional enzyme catalyzes two consecutive reactions during ribonucleic acid degradation. Converts a 2',3'-cyclic nucleotide to a 3'-nucleotide and then the 3'-nucleotide to the corresponding nucleoside and phosphate.</text>
</comment>
<dbReference type="EC" id="3.1.4.16" evidence="6"/>
<evidence type="ECO:0000259" key="17">
    <source>
        <dbReference type="Pfam" id="PF00149"/>
    </source>
</evidence>
<dbReference type="RefSeq" id="WP_087110688.1">
    <property type="nucleotide sequence ID" value="NZ_CBCSCN010000006.1"/>
</dbReference>
<evidence type="ECO:0000256" key="15">
    <source>
        <dbReference type="ARBA" id="ARBA00056111"/>
    </source>
</evidence>
<protein>
    <recommendedName>
        <fullName evidence="8">2',3'-cyclic-nucleotide 2'-phosphodiesterase/3'-nucleotidase</fullName>
        <ecNumber evidence="7">3.1.3.6</ecNumber>
        <ecNumber evidence="6">3.1.4.16</ecNumber>
    </recommendedName>
</protein>
<evidence type="ECO:0000259" key="18">
    <source>
        <dbReference type="Pfam" id="PF02872"/>
    </source>
</evidence>
<comment type="subcellular location">
    <subcellularLocation>
        <location evidence="4">Periplasm</location>
    </subcellularLocation>
</comment>
<accession>A0A1X7ALF3</accession>
<keyword evidence="12" id="KW-0574">Periplasm</keyword>
<dbReference type="GO" id="GO:0008663">
    <property type="term" value="F:2',3'-cyclic-nucleotide 2'-phosphodiesterase activity"/>
    <property type="evidence" value="ECO:0007669"/>
    <property type="project" value="UniProtKB-EC"/>
</dbReference>
<dbReference type="NCBIfam" id="NF006938">
    <property type="entry name" value="PRK09420.1"/>
    <property type="match status" value="1"/>
</dbReference>
<dbReference type="EC" id="3.1.3.6" evidence="7"/>
<evidence type="ECO:0000256" key="11">
    <source>
        <dbReference type="ARBA" id="ARBA00022741"/>
    </source>
</evidence>
<gene>
    <name evidence="19" type="primary">cpdB</name>
    <name evidence="19" type="ORF">EHSB41UT_02671</name>
</gene>
<evidence type="ECO:0000256" key="7">
    <source>
        <dbReference type="ARBA" id="ARBA00012642"/>
    </source>
</evidence>
<dbReference type="GO" id="GO:0030288">
    <property type="term" value="C:outer membrane-bounded periplasmic space"/>
    <property type="evidence" value="ECO:0007669"/>
    <property type="project" value="TreeGrafter"/>
</dbReference>
<dbReference type="Gene3D" id="3.60.21.10">
    <property type="match status" value="1"/>
</dbReference>
<dbReference type="InterPro" id="IPR004843">
    <property type="entry name" value="Calcineurin-like_PHP"/>
</dbReference>
<dbReference type="InterPro" id="IPR041827">
    <property type="entry name" value="CpdB_N"/>
</dbReference>
<keyword evidence="11 16" id="KW-0547">Nucleotide-binding</keyword>
<dbReference type="PANTHER" id="PTHR11575:SF6">
    <property type="entry name" value="2',3'-CYCLIC-NUCLEOTIDE 2'-PHOSPHODIESTERASE_3'-NUCLEOTIDASE"/>
    <property type="match status" value="1"/>
</dbReference>
<evidence type="ECO:0000256" key="14">
    <source>
        <dbReference type="ARBA" id="ARBA00023268"/>
    </source>
</evidence>
<evidence type="ECO:0000256" key="5">
    <source>
        <dbReference type="ARBA" id="ARBA00006654"/>
    </source>
</evidence>
<dbReference type="Pfam" id="PF02872">
    <property type="entry name" value="5_nucleotid_C"/>
    <property type="match status" value="1"/>
</dbReference>
<reference evidence="19 20" key="1">
    <citation type="submission" date="2017-03" db="EMBL/GenBank/DDBJ databases">
        <authorList>
            <person name="Afonso C.L."/>
            <person name="Miller P.J."/>
            <person name="Scott M.A."/>
            <person name="Spackman E."/>
            <person name="Goraichik I."/>
            <person name="Dimitrov K.M."/>
            <person name="Suarez D.L."/>
            <person name="Swayne D.E."/>
        </authorList>
    </citation>
    <scope>NUCLEOTIDE SEQUENCE [LARGE SCALE GENOMIC DNA]</scope>
    <source>
        <strain evidence="19">SB41UT1</strain>
    </source>
</reference>
<dbReference type="PROSITE" id="PS00785">
    <property type="entry name" value="5_NUCLEOTIDASE_1"/>
    <property type="match status" value="1"/>
</dbReference>
<organism evidence="19 20">
    <name type="scientific">Parendozoicomonas haliclonae</name>
    <dbReference type="NCBI Taxonomy" id="1960125"/>
    <lineage>
        <taxon>Bacteria</taxon>
        <taxon>Pseudomonadati</taxon>
        <taxon>Pseudomonadota</taxon>
        <taxon>Gammaproteobacteria</taxon>
        <taxon>Oceanospirillales</taxon>
        <taxon>Endozoicomonadaceae</taxon>
        <taxon>Parendozoicomonas</taxon>
    </lineage>
</organism>
<feature type="signal peptide" evidence="16">
    <location>
        <begin position="1"/>
        <end position="27"/>
    </location>
</feature>
<dbReference type="InterPro" id="IPR036907">
    <property type="entry name" value="5'-Nucleotdase_C_sf"/>
</dbReference>
<keyword evidence="20" id="KW-1185">Reference proteome</keyword>
<evidence type="ECO:0000256" key="1">
    <source>
        <dbReference type="ARBA" id="ARBA00000527"/>
    </source>
</evidence>
<dbReference type="Pfam" id="PF00149">
    <property type="entry name" value="Metallophos"/>
    <property type="match status" value="1"/>
</dbReference>
<dbReference type="PROSITE" id="PS00786">
    <property type="entry name" value="5_NUCLEOTIDASE_2"/>
    <property type="match status" value="1"/>
</dbReference>